<evidence type="ECO:0000313" key="1">
    <source>
        <dbReference type="EMBL" id="EGY29550.1"/>
    </source>
</evidence>
<proteinExistence type="predicted"/>
<evidence type="ECO:0000313" key="2">
    <source>
        <dbReference type="Proteomes" id="UP000004116"/>
    </source>
</evidence>
<dbReference type="PATRIC" id="fig|1005043.3.peg.441"/>
<reference evidence="1 2" key="1">
    <citation type="journal article" date="2012" name="Genome Res.">
        <title>Genomic basis of endosymbiont-conferred protection against an insect parasitoid.</title>
        <authorList>
            <person name="Hansen A.K."/>
            <person name="Vorburger C."/>
            <person name="Moran N.A."/>
        </authorList>
    </citation>
    <scope>NUCLEOTIDE SEQUENCE [LARGE SCALE GENOMIC DNA]</scope>
    <source>
        <strain evidence="2">R5.15</strain>
    </source>
</reference>
<name>G2GXI8_9ENTR</name>
<protein>
    <submittedName>
        <fullName evidence="1">Uncharacterized protein</fullName>
    </submittedName>
</protein>
<dbReference type="AlphaFoldDB" id="G2GXI8"/>
<dbReference type="EMBL" id="AGCA01000103">
    <property type="protein sequence ID" value="EGY29550.1"/>
    <property type="molecule type" value="Genomic_DNA"/>
</dbReference>
<dbReference type="InterPro" id="IPR049245">
    <property type="entry name" value="DUF6880"/>
</dbReference>
<dbReference type="Pfam" id="PF21810">
    <property type="entry name" value="DUF6880"/>
    <property type="match status" value="1"/>
</dbReference>
<gene>
    <name evidence="1" type="ORF">Rin_00004800</name>
</gene>
<sequence length="87" mass="10131">AIRRCLVEFALQSAQSKYYSHAVSDLKKSIDYSMDIESQTVMPDTEIYLSSLYEKHKRKVSLWPLMKEKIKGLSIGKEGVRYERIQS</sequence>
<keyword evidence="2" id="KW-1185">Reference proteome</keyword>
<comment type="caution">
    <text evidence="1">The sequence shown here is derived from an EMBL/GenBank/DDBJ whole genome shotgun (WGS) entry which is preliminary data.</text>
</comment>
<dbReference type="Proteomes" id="UP000004116">
    <property type="component" value="Unassembled WGS sequence"/>
</dbReference>
<feature type="non-terminal residue" evidence="1">
    <location>
        <position position="1"/>
    </location>
</feature>
<organism evidence="1 2">
    <name type="scientific">Candidatus Regiella insecticola 5.15</name>
    <dbReference type="NCBI Taxonomy" id="1005043"/>
    <lineage>
        <taxon>Bacteria</taxon>
        <taxon>Pseudomonadati</taxon>
        <taxon>Pseudomonadota</taxon>
        <taxon>Gammaproteobacteria</taxon>
        <taxon>Enterobacterales</taxon>
        <taxon>Enterobacteriaceae</taxon>
        <taxon>aphid secondary symbionts</taxon>
        <taxon>Candidatus Regiella</taxon>
    </lineage>
</organism>
<dbReference type="RefSeq" id="WP_006706182.1">
    <property type="nucleotide sequence ID" value="NZ_AGCA01000103.1"/>
</dbReference>
<accession>G2GXI8</accession>